<feature type="transmembrane region" description="Helical" evidence="8">
    <location>
        <begin position="115"/>
        <end position="135"/>
    </location>
</feature>
<name>A0ABD2UIG9_9SOLN</name>
<reference evidence="9 10" key="1">
    <citation type="submission" date="2024-05" db="EMBL/GenBank/DDBJ databases">
        <title>De novo assembly of an allotetraploid wild potato.</title>
        <authorList>
            <person name="Hosaka A.J."/>
        </authorList>
    </citation>
    <scope>NUCLEOTIDE SEQUENCE [LARGE SCALE GENOMIC DNA]</scope>
    <source>
        <tissue evidence="9">Young leaves</tissue>
    </source>
</reference>
<comment type="similarity">
    <text evidence="2">Belongs to the major facilitator superfamily. Proton-dependent oligopeptide transporter (POT/PTR) (TC 2.A.17) family.</text>
</comment>
<dbReference type="InterPro" id="IPR036259">
    <property type="entry name" value="MFS_trans_sf"/>
</dbReference>
<feature type="transmembrane region" description="Helical" evidence="8">
    <location>
        <begin position="204"/>
        <end position="223"/>
    </location>
</feature>
<dbReference type="CDD" id="cd17416">
    <property type="entry name" value="MFS_NPF1_2"/>
    <property type="match status" value="1"/>
</dbReference>
<feature type="transmembrane region" description="Helical" evidence="8">
    <location>
        <begin position="59"/>
        <end position="77"/>
    </location>
</feature>
<dbReference type="Gene3D" id="1.20.1250.20">
    <property type="entry name" value="MFS general substrate transporter like domains"/>
    <property type="match status" value="1"/>
</dbReference>
<feature type="transmembrane region" description="Helical" evidence="8">
    <location>
        <begin position="350"/>
        <end position="369"/>
    </location>
</feature>
<keyword evidence="3 8" id="KW-0812">Transmembrane</keyword>
<feature type="transmembrane region" description="Helical" evidence="8">
    <location>
        <begin position="160"/>
        <end position="184"/>
    </location>
</feature>
<evidence type="ECO:0000256" key="6">
    <source>
        <dbReference type="ARBA" id="ARBA00044504"/>
    </source>
</evidence>
<comment type="similarity">
    <text evidence="6">Belongs to the major facilitator superfamily. Phosphate:H(+) symporter (TC 2.A.1.9) family.</text>
</comment>
<feature type="transmembrane region" description="Helical" evidence="8">
    <location>
        <begin position="558"/>
        <end position="577"/>
    </location>
</feature>
<proteinExistence type="inferred from homology"/>
<sequence>MEDKKNNKSSMSSPLPENGVSDEEKQTSGSDSPSKTRRRKPGGWRAMPYVLGNETFERLASIGLLANFMQFLLEVFHLDQVSASNVLNIWGGVTNFIPLLGAFICDAYIGRFWTIAFASVFEMMGMLALTMIPWLPKLHPPPCKMGQHECKKPNNSQMGFLVMGLGCLSIGSAGIRPCSIPFGVDQFDSTTDEGRKGIASFFNWYYTSFTLVLIIAVTVVVYIQDSVSWVLGFGIPTILIFLSIILFFIGTKVYVYVKPQGSIFSSFIQVFVASYKKRKLMLPDECESNGVFYDPLLPEWSIVKKLPLTHKYRWLNKAAIVMEDEVNTDGTCTNKWRLCSIQQIEELKCILKIIPIWSAGIICFTAIGQQGTFTISQALKMDRHLGPNFQIPPGSLSVISMITVGIWLPVYDRFIMPSVTKITRIEGGITLLQRIGIGMVFSILSMVVAGITEKARRNSAITHNSPDGIAPVTVMWLAPQLVLMGFAEAFNILGQIEFYNKEFPENMSSVANSLFSCTVAGASYISSLLVNLLHNTTGGHGHPDWLTNDINEGRVDNYYYLIAGLGVLNLFYFLYVARRYQYKTRTVVDDGIKGYADVHELHDMKY</sequence>
<feature type="transmembrane region" description="Helical" evidence="8">
    <location>
        <begin position="431"/>
        <end position="452"/>
    </location>
</feature>
<dbReference type="SUPFAM" id="SSF103473">
    <property type="entry name" value="MFS general substrate transporter"/>
    <property type="match status" value="1"/>
</dbReference>
<feature type="region of interest" description="Disordered" evidence="7">
    <location>
        <begin position="1"/>
        <end position="41"/>
    </location>
</feature>
<keyword evidence="10" id="KW-1185">Reference proteome</keyword>
<dbReference type="EMBL" id="JBJKTR010000005">
    <property type="protein sequence ID" value="KAL3368220.1"/>
    <property type="molecule type" value="Genomic_DNA"/>
</dbReference>
<feature type="transmembrane region" description="Helical" evidence="8">
    <location>
        <begin position="514"/>
        <end position="533"/>
    </location>
</feature>
<dbReference type="AlphaFoldDB" id="A0ABD2UIG9"/>
<dbReference type="Pfam" id="PF00854">
    <property type="entry name" value="PTR2"/>
    <property type="match status" value="1"/>
</dbReference>
<feature type="transmembrane region" description="Helical" evidence="8">
    <location>
        <begin position="389"/>
        <end position="410"/>
    </location>
</feature>
<evidence type="ECO:0000256" key="7">
    <source>
        <dbReference type="SAM" id="MobiDB-lite"/>
    </source>
</evidence>
<comment type="subcellular location">
    <subcellularLocation>
        <location evidence="1">Membrane</location>
        <topology evidence="1">Multi-pass membrane protein</topology>
    </subcellularLocation>
</comment>
<dbReference type="PANTHER" id="PTHR11654">
    <property type="entry name" value="OLIGOPEPTIDE TRANSPORTER-RELATED"/>
    <property type="match status" value="1"/>
</dbReference>
<evidence type="ECO:0008006" key="11">
    <source>
        <dbReference type="Google" id="ProtNLM"/>
    </source>
</evidence>
<accession>A0ABD2UIG9</accession>
<dbReference type="GO" id="GO:0016020">
    <property type="term" value="C:membrane"/>
    <property type="evidence" value="ECO:0007669"/>
    <property type="project" value="UniProtKB-SubCell"/>
</dbReference>
<dbReference type="InterPro" id="IPR000109">
    <property type="entry name" value="POT_fam"/>
</dbReference>
<organism evidence="9 10">
    <name type="scientific">Solanum stoloniferum</name>
    <dbReference type="NCBI Taxonomy" id="62892"/>
    <lineage>
        <taxon>Eukaryota</taxon>
        <taxon>Viridiplantae</taxon>
        <taxon>Streptophyta</taxon>
        <taxon>Embryophyta</taxon>
        <taxon>Tracheophyta</taxon>
        <taxon>Spermatophyta</taxon>
        <taxon>Magnoliopsida</taxon>
        <taxon>eudicotyledons</taxon>
        <taxon>Gunneridae</taxon>
        <taxon>Pentapetalae</taxon>
        <taxon>asterids</taxon>
        <taxon>lamiids</taxon>
        <taxon>Solanales</taxon>
        <taxon>Solanaceae</taxon>
        <taxon>Solanoideae</taxon>
        <taxon>Solaneae</taxon>
        <taxon>Solanum</taxon>
    </lineage>
</organism>
<evidence type="ECO:0000256" key="2">
    <source>
        <dbReference type="ARBA" id="ARBA00005982"/>
    </source>
</evidence>
<gene>
    <name evidence="9" type="ORF">AABB24_009213</name>
</gene>
<protein>
    <recommendedName>
        <fullName evidence="11">Nitrate transporter</fullName>
    </recommendedName>
</protein>
<feature type="transmembrane region" description="Helical" evidence="8">
    <location>
        <begin position="472"/>
        <end position="493"/>
    </location>
</feature>
<dbReference type="Proteomes" id="UP001627284">
    <property type="component" value="Unassembled WGS sequence"/>
</dbReference>
<evidence type="ECO:0000256" key="4">
    <source>
        <dbReference type="ARBA" id="ARBA00022989"/>
    </source>
</evidence>
<keyword evidence="5 8" id="KW-0472">Membrane</keyword>
<evidence type="ECO:0000313" key="10">
    <source>
        <dbReference type="Proteomes" id="UP001627284"/>
    </source>
</evidence>
<comment type="caution">
    <text evidence="9">The sequence shown here is derived from an EMBL/GenBank/DDBJ whole genome shotgun (WGS) entry which is preliminary data.</text>
</comment>
<evidence type="ECO:0000256" key="8">
    <source>
        <dbReference type="SAM" id="Phobius"/>
    </source>
</evidence>
<evidence type="ECO:0000313" key="9">
    <source>
        <dbReference type="EMBL" id="KAL3368220.1"/>
    </source>
</evidence>
<feature type="transmembrane region" description="Helical" evidence="8">
    <location>
        <begin position="230"/>
        <end position="249"/>
    </location>
</feature>
<evidence type="ECO:0000256" key="1">
    <source>
        <dbReference type="ARBA" id="ARBA00004141"/>
    </source>
</evidence>
<evidence type="ECO:0000256" key="3">
    <source>
        <dbReference type="ARBA" id="ARBA00022692"/>
    </source>
</evidence>
<feature type="transmembrane region" description="Helical" evidence="8">
    <location>
        <begin position="89"/>
        <end position="109"/>
    </location>
</feature>
<keyword evidence="4 8" id="KW-1133">Transmembrane helix</keyword>
<evidence type="ECO:0000256" key="5">
    <source>
        <dbReference type="ARBA" id="ARBA00023136"/>
    </source>
</evidence>